<proteinExistence type="predicted"/>
<evidence type="ECO:0000259" key="1">
    <source>
        <dbReference type="PROSITE" id="PS50883"/>
    </source>
</evidence>
<dbReference type="SUPFAM" id="SSF141868">
    <property type="entry name" value="EAL domain-like"/>
    <property type="match status" value="1"/>
</dbReference>
<name>A0ABW4JHD4_9BACL</name>
<dbReference type="RefSeq" id="WP_377943012.1">
    <property type="nucleotide sequence ID" value="NZ_JBHUCX010000027.1"/>
</dbReference>
<dbReference type="InterPro" id="IPR001633">
    <property type="entry name" value="EAL_dom"/>
</dbReference>
<gene>
    <name evidence="2" type="ORF">ACFSB2_10580</name>
</gene>
<protein>
    <submittedName>
        <fullName evidence="2">EAL domain-containing protein</fullName>
    </submittedName>
</protein>
<dbReference type="PANTHER" id="PTHR33121">
    <property type="entry name" value="CYCLIC DI-GMP PHOSPHODIESTERASE PDEF"/>
    <property type="match status" value="1"/>
</dbReference>
<dbReference type="PANTHER" id="PTHR33121:SF76">
    <property type="entry name" value="SIGNALING PROTEIN"/>
    <property type="match status" value="1"/>
</dbReference>
<dbReference type="Pfam" id="PF00563">
    <property type="entry name" value="EAL"/>
    <property type="match status" value="1"/>
</dbReference>
<sequence>MTNFSNAIDRRLIEQILRNRCLIAAYQPVVNHVKEQVVAFEALCRPWWRESIRPDVFFERAVRFGISYEADIAAIQCALDMFWYKPAHIGNSVLSVNALPITLMNPHFLTDLEQMLVRSGTDPYRLVLEITETVPYDSTALIDTVQILQGMGIRIALDDVGQGSSSLTAIANLEPDFIKIDRSLIEGMAHSPKKLRVVSALVRYMGDGQGIVAEGIENLEDLLAVTNVGVQLSQGYYWGKSMHVNEIDRLHMNIELKRFSMYKLNQMDGFPLSAPRMMEKSKEIDALVNEVLKRDFSHGMQ</sequence>
<accession>A0ABW4JHD4</accession>
<dbReference type="Gene3D" id="3.20.20.450">
    <property type="entry name" value="EAL domain"/>
    <property type="match status" value="1"/>
</dbReference>
<evidence type="ECO:0000313" key="2">
    <source>
        <dbReference type="EMBL" id="MFD1675138.1"/>
    </source>
</evidence>
<dbReference type="CDD" id="cd01948">
    <property type="entry name" value="EAL"/>
    <property type="match status" value="1"/>
</dbReference>
<comment type="caution">
    <text evidence="2">The sequence shown here is derived from an EMBL/GenBank/DDBJ whole genome shotgun (WGS) entry which is preliminary data.</text>
</comment>
<keyword evidence="3" id="KW-1185">Reference proteome</keyword>
<reference evidence="3" key="1">
    <citation type="journal article" date="2019" name="Int. J. Syst. Evol. Microbiol.">
        <title>The Global Catalogue of Microorganisms (GCM) 10K type strain sequencing project: providing services to taxonomists for standard genome sequencing and annotation.</title>
        <authorList>
            <consortium name="The Broad Institute Genomics Platform"/>
            <consortium name="The Broad Institute Genome Sequencing Center for Infectious Disease"/>
            <person name="Wu L."/>
            <person name="Ma J."/>
        </authorList>
    </citation>
    <scope>NUCLEOTIDE SEQUENCE [LARGE SCALE GENOMIC DNA]</scope>
    <source>
        <strain evidence="3">CGMCC 1.12286</strain>
    </source>
</reference>
<dbReference type="EMBL" id="JBHUCX010000027">
    <property type="protein sequence ID" value="MFD1675138.1"/>
    <property type="molecule type" value="Genomic_DNA"/>
</dbReference>
<feature type="domain" description="EAL" evidence="1">
    <location>
        <begin position="5"/>
        <end position="255"/>
    </location>
</feature>
<dbReference type="InterPro" id="IPR035919">
    <property type="entry name" value="EAL_sf"/>
</dbReference>
<dbReference type="Proteomes" id="UP001597079">
    <property type="component" value="Unassembled WGS sequence"/>
</dbReference>
<evidence type="ECO:0000313" key="3">
    <source>
        <dbReference type="Proteomes" id="UP001597079"/>
    </source>
</evidence>
<organism evidence="2 3">
    <name type="scientific">Alicyclobacillus fodiniaquatilis</name>
    <dbReference type="NCBI Taxonomy" id="1661150"/>
    <lineage>
        <taxon>Bacteria</taxon>
        <taxon>Bacillati</taxon>
        <taxon>Bacillota</taxon>
        <taxon>Bacilli</taxon>
        <taxon>Bacillales</taxon>
        <taxon>Alicyclobacillaceae</taxon>
        <taxon>Alicyclobacillus</taxon>
    </lineage>
</organism>
<dbReference type="InterPro" id="IPR050706">
    <property type="entry name" value="Cyclic-di-GMP_PDE-like"/>
</dbReference>
<dbReference type="SMART" id="SM00052">
    <property type="entry name" value="EAL"/>
    <property type="match status" value="1"/>
</dbReference>
<dbReference type="PROSITE" id="PS50883">
    <property type="entry name" value="EAL"/>
    <property type="match status" value="1"/>
</dbReference>